<accession>A0A517PD90</accession>
<keyword evidence="5" id="KW-1185">Reference proteome</keyword>
<protein>
    <submittedName>
        <fullName evidence="4">Large cysteine-rich periplasmic protein omcB</fullName>
    </submittedName>
</protein>
<feature type="chain" id="PRO_5022055549" evidence="2">
    <location>
        <begin position="28"/>
        <end position="662"/>
    </location>
</feature>
<feature type="compositionally biased region" description="Pro residues" evidence="1">
    <location>
        <begin position="161"/>
        <end position="171"/>
    </location>
</feature>
<dbReference type="RefSeq" id="WP_145360228.1">
    <property type="nucleotide sequence ID" value="NZ_CP036265.1"/>
</dbReference>
<evidence type="ECO:0000256" key="1">
    <source>
        <dbReference type="SAM" id="MobiDB-lite"/>
    </source>
</evidence>
<gene>
    <name evidence="4" type="primary">omcB_3</name>
    <name evidence="4" type="ORF">CA12_34690</name>
</gene>
<dbReference type="AlphaFoldDB" id="A0A517PD90"/>
<evidence type="ECO:0000259" key="3">
    <source>
        <dbReference type="Pfam" id="PF01345"/>
    </source>
</evidence>
<evidence type="ECO:0000313" key="5">
    <source>
        <dbReference type="Proteomes" id="UP000318741"/>
    </source>
</evidence>
<dbReference type="PANTHER" id="PTHR34819">
    <property type="entry name" value="LARGE CYSTEINE-RICH PERIPLASMIC PROTEIN OMCB"/>
    <property type="match status" value="1"/>
</dbReference>
<dbReference type="KEGG" id="acaf:CA12_34690"/>
<feature type="compositionally biased region" description="Pro residues" evidence="1">
    <location>
        <begin position="76"/>
        <end position="87"/>
    </location>
</feature>
<dbReference type="OrthoDB" id="282600at2"/>
<keyword evidence="2" id="KW-0732">Signal</keyword>
<dbReference type="NCBIfam" id="TIGR01451">
    <property type="entry name" value="B_ant_repeat"/>
    <property type="match status" value="1"/>
</dbReference>
<dbReference type="Proteomes" id="UP000318741">
    <property type="component" value="Chromosome"/>
</dbReference>
<feature type="compositionally biased region" description="Low complexity" evidence="1">
    <location>
        <begin position="172"/>
        <end position="195"/>
    </location>
</feature>
<dbReference type="EMBL" id="CP036265">
    <property type="protein sequence ID" value="QDT17348.1"/>
    <property type="molecule type" value="Genomic_DNA"/>
</dbReference>
<evidence type="ECO:0000313" key="4">
    <source>
        <dbReference type="EMBL" id="QDT17348.1"/>
    </source>
</evidence>
<dbReference type="PANTHER" id="PTHR34819:SF3">
    <property type="entry name" value="CELL SURFACE PROTEIN"/>
    <property type="match status" value="1"/>
</dbReference>
<organism evidence="4 5">
    <name type="scientific">Alienimonas californiensis</name>
    <dbReference type="NCBI Taxonomy" id="2527989"/>
    <lineage>
        <taxon>Bacteria</taxon>
        <taxon>Pseudomonadati</taxon>
        <taxon>Planctomycetota</taxon>
        <taxon>Planctomycetia</taxon>
        <taxon>Planctomycetales</taxon>
        <taxon>Planctomycetaceae</taxon>
        <taxon>Alienimonas</taxon>
    </lineage>
</organism>
<feature type="compositionally biased region" description="Low complexity" evidence="1">
    <location>
        <begin position="107"/>
        <end position="124"/>
    </location>
</feature>
<dbReference type="Pfam" id="PF01345">
    <property type="entry name" value="DUF11"/>
    <property type="match status" value="2"/>
</dbReference>
<sequence precursor="true">MGAALLKAGGMTTALVGGAFALFQANAAVEGSLAAAAVLQPAADPFADGTDDFGEDLGGSPEAATLDPGWFEDAPASPPPAQPPAPPTAADAAFGNELWANPPAAVGGAPLRGEPAAPAAATPARRIEVTPEPPAAEPARDPRPAPAAVDFDFDSWADPPAAAPASPPPADAFPAESEPAAATPSPVPRSSQSQSNLLEFDDRRPADAAVQLRVQKEAPPEAKPGESFVYTIVVKNVGDAVARAVSVEEPVPAGVTLEGTDPQADLLGQTLRWTLGDLPPGGERALNVKVVPNVAGTVGSVTAVRCDLTAAARTAVLAPRLALSAGPAGPVRAGRPFDLRITVSNVGTADAPAAAVRTVLPAGVTHVSGERDLVYDVGLLKAGQTREVSLTVAADAPGPVDFQCELTGAGAAPASTVAAVQVDRRQLTLTRSGPRTRFLGRTGEYKNVVTNVSQAPAPPVQVVETVPSGLKFASATAGGRFDAAARTVSWDVPALPPGRSTTLGVTLEAEAAGQLDSVVSLQTGGRTEAELVAATEVRGYTAVAPRIEGLNGPLAIGERVAVLVTLKNTGTDAASGLFADMNLPASMRALLYDGQGLEAEATDHGIRLTPTEPLAPGATVTAEVLVEGAAAGEGAIELIVNADHLPEPARRSEPVRVYADAE</sequence>
<feature type="domain" description="DUF11" evidence="3">
    <location>
        <begin position="437"/>
        <end position="522"/>
    </location>
</feature>
<dbReference type="InterPro" id="IPR001434">
    <property type="entry name" value="OmcB-like_DUF11"/>
</dbReference>
<feature type="region of interest" description="Disordered" evidence="1">
    <location>
        <begin position="47"/>
        <end position="202"/>
    </location>
</feature>
<dbReference type="InterPro" id="IPR047589">
    <property type="entry name" value="DUF11_rpt"/>
</dbReference>
<evidence type="ECO:0000256" key="2">
    <source>
        <dbReference type="SAM" id="SignalP"/>
    </source>
</evidence>
<proteinExistence type="predicted"/>
<dbReference type="InterPro" id="IPR051172">
    <property type="entry name" value="Chlamydia_OmcB"/>
</dbReference>
<dbReference type="InterPro" id="IPR013783">
    <property type="entry name" value="Ig-like_fold"/>
</dbReference>
<feature type="domain" description="DUF11" evidence="3">
    <location>
        <begin position="212"/>
        <end position="297"/>
    </location>
</feature>
<dbReference type="Gene3D" id="2.60.40.10">
    <property type="entry name" value="Immunoglobulins"/>
    <property type="match status" value="2"/>
</dbReference>
<reference evidence="4 5" key="1">
    <citation type="submission" date="2019-02" db="EMBL/GenBank/DDBJ databases">
        <title>Deep-cultivation of Planctomycetes and their phenomic and genomic characterization uncovers novel biology.</title>
        <authorList>
            <person name="Wiegand S."/>
            <person name="Jogler M."/>
            <person name="Boedeker C."/>
            <person name="Pinto D."/>
            <person name="Vollmers J."/>
            <person name="Rivas-Marin E."/>
            <person name="Kohn T."/>
            <person name="Peeters S.H."/>
            <person name="Heuer A."/>
            <person name="Rast P."/>
            <person name="Oberbeckmann S."/>
            <person name="Bunk B."/>
            <person name="Jeske O."/>
            <person name="Meyerdierks A."/>
            <person name="Storesund J.E."/>
            <person name="Kallscheuer N."/>
            <person name="Luecker S."/>
            <person name="Lage O.M."/>
            <person name="Pohl T."/>
            <person name="Merkel B.J."/>
            <person name="Hornburger P."/>
            <person name="Mueller R.-W."/>
            <person name="Bruemmer F."/>
            <person name="Labrenz M."/>
            <person name="Spormann A.M."/>
            <person name="Op den Camp H."/>
            <person name="Overmann J."/>
            <person name="Amann R."/>
            <person name="Jetten M.S.M."/>
            <person name="Mascher T."/>
            <person name="Medema M.H."/>
            <person name="Devos D.P."/>
            <person name="Kaster A.-K."/>
            <person name="Ovreas L."/>
            <person name="Rohde M."/>
            <person name="Galperin M.Y."/>
            <person name="Jogler C."/>
        </authorList>
    </citation>
    <scope>NUCLEOTIDE SEQUENCE [LARGE SCALE GENOMIC DNA]</scope>
    <source>
        <strain evidence="4 5">CA12</strain>
    </source>
</reference>
<name>A0A517PD90_9PLAN</name>
<feature type="signal peptide" evidence="2">
    <location>
        <begin position="1"/>
        <end position="27"/>
    </location>
</feature>